<proteinExistence type="predicted"/>
<feature type="region of interest" description="Disordered" evidence="1">
    <location>
        <begin position="131"/>
        <end position="291"/>
    </location>
</feature>
<comment type="caution">
    <text evidence="2">The sequence shown here is derived from an EMBL/GenBank/DDBJ whole genome shotgun (WGS) entry which is preliminary data.</text>
</comment>
<feature type="compositionally biased region" description="Basic residues" evidence="1">
    <location>
        <begin position="90"/>
        <end position="103"/>
    </location>
</feature>
<organism evidence="2 3">
    <name type="scientific">Olpidium bornovanus</name>
    <dbReference type="NCBI Taxonomy" id="278681"/>
    <lineage>
        <taxon>Eukaryota</taxon>
        <taxon>Fungi</taxon>
        <taxon>Fungi incertae sedis</taxon>
        <taxon>Olpidiomycota</taxon>
        <taxon>Olpidiomycotina</taxon>
        <taxon>Olpidiomycetes</taxon>
        <taxon>Olpidiales</taxon>
        <taxon>Olpidiaceae</taxon>
        <taxon>Olpidium</taxon>
    </lineage>
</organism>
<reference evidence="2 3" key="1">
    <citation type="journal article" name="Sci. Rep.">
        <title>Genome-scale phylogenetic analyses confirm Olpidium as the closest living zoosporic fungus to the non-flagellated, terrestrial fungi.</title>
        <authorList>
            <person name="Chang Y."/>
            <person name="Rochon D."/>
            <person name="Sekimoto S."/>
            <person name="Wang Y."/>
            <person name="Chovatia M."/>
            <person name="Sandor L."/>
            <person name="Salamov A."/>
            <person name="Grigoriev I.V."/>
            <person name="Stajich J.E."/>
            <person name="Spatafora J.W."/>
        </authorList>
    </citation>
    <scope>NUCLEOTIDE SEQUENCE [LARGE SCALE GENOMIC DNA]</scope>
    <source>
        <strain evidence="2">S191</strain>
    </source>
</reference>
<feature type="compositionally biased region" description="Basic and acidic residues" evidence="1">
    <location>
        <begin position="131"/>
        <end position="147"/>
    </location>
</feature>
<evidence type="ECO:0000256" key="1">
    <source>
        <dbReference type="SAM" id="MobiDB-lite"/>
    </source>
</evidence>
<dbReference type="EMBL" id="JAEFCI010006135">
    <property type="protein sequence ID" value="KAG5459882.1"/>
    <property type="molecule type" value="Genomic_DNA"/>
</dbReference>
<accession>A0A8H7ZV68</accession>
<gene>
    <name evidence="2" type="ORF">BJ554DRAFT_8144</name>
</gene>
<protein>
    <submittedName>
        <fullName evidence="2">Uncharacterized protein</fullName>
    </submittedName>
</protein>
<dbReference type="AlphaFoldDB" id="A0A8H7ZV68"/>
<keyword evidence="3" id="KW-1185">Reference proteome</keyword>
<feature type="compositionally biased region" description="Polar residues" evidence="1">
    <location>
        <begin position="223"/>
        <end position="233"/>
    </location>
</feature>
<feature type="compositionally biased region" description="Low complexity" evidence="1">
    <location>
        <begin position="154"/>
        <end position="194"/>
    </location>
</feature>
<sequence length="465" mass="49984">MLLLYPAAVYWDVLSSLRVKSHRNPALKRHTPYWTSTLLAAHAVLSSNPVAEGAVGPSQSLRSCSRWGKGAPAVLPAAITLPAGTSTSPKRTRQCRPVGKRIRSQSASCRRLALAVAGGGPASLEIQDHIRTTEGAHGDGNGEDRRPPPRSRRAGASPRSSAWGRRGRSSALFMSTTPPSVSPRSRHSPGSPRTAASQGNPATEPAVTAAPLSSGESLLAAQQLRSSPFSSPTPGRASRPNLAQMTPVLRKDGDARSQQERTPSNAILEKGGGSRDDKEEEDDAGRRDSVSQPLVLQPLSKLSGGDLSSFALLVVLCGWIEFTAATALWCRPSKADAVGFLPSVFRRLRNPYLTGWRNPPPSSVVGLAQRQEKTCCRATQSCVVRSAVRVDFRHNTISSQILSELRGDRCLFPRKLPVQPQAVVVPHRGLGLREKVWPAEVMDHSDPADLGSAVLVDRREGRKLR</sequence>
<evidence type="ECO:0000313" key="2">
    <source>
        <dbReference type="EMBL" id="KAG5459882.1"/>
    </source>
</evidence>
<feature type="compositionally biased region" description="Basic and acidic residues" evidence="1">
    <location>
        <begin position="249"/>
        <end position="259"/>
    </location>
</feature>
<name>A0A8H7ZV68_9FUNG</name>
<evidence type="ECO:0000313" key="3">
    <source>
        <dbReference type="Proteomes" id="UP000673691"/>
    </source>
</evidence>
<dbReference type="Proteomes" id="UP000673691">
    <property type="component" value="Unassembled WGS sequence"/>
</dbReference>
<feature type="region of interest" description="Disordered" evidence="1">
    <location>
        <begin position="81"/>
        <end position="103"/>
    </location>
</feature>